<evidence type="ECO:0000259" key="9">
    <source>
        <dbReference type="PROSITE" id="PS50240"/>
    </source>
</evidence>
<dbReference type="InterPro" id="IPR001314">
    <property type="entry name" value="Peptidase_S1A"/>
</dbReference>
<evidence type="ECO:0000256" key="1">
    <source>
        <dbReference type="ARBA" id="ARBA00001656"/>
    </source>
</evidence>
<evidence type="ECO:0000256" key="2">
    <source>
        <dbReference type="ARBA" id="ARBA00012050"/>
    </source>
</evidence>
<accession>A0A7K7T9S9</accession>
<keyword evidence="11" id="KW-1185">Reference proteome</keyword>
<feature type="non-terminal residue" evidence="10">
    <location>
        <position position="1"/>
    </location>
</feature>
<dbReference type="PROSITE" id="PS50240">
    <property type="entry name" value="TRYPSIN_DOM"/>
    <property type="match status" value="1"/>
</dbReference>
<organism evidence="10 11">
    <name type="scientific">Sapayoa aenigma</name>
    <name type="common">broad-billed sapayoa</name>
    <dbReference type="NCBI Taxonomy" id="239371"/>
    <lineage>
        <taxon>Eukaryota</taxon>
        <taxon>Metazoa</taxon>
        <taxon>Chordata</taxon>
        <taxon>Craniata</taxon>
        <taxon>Vertebrata</taxon>
        <taxon>Euteleostomi</taxon>
        <taxon>Archelosauria</taxon>
        <taxon>Archosauria</taxon>
        <taxon>Dinosauria</taxon>
        <taxon>Saurischia</taxon>
        <taxon>Theropoda</taxon>
        <taxon>Coelurosauria</taxon>
        <taxon>Aves</taxon>
        <taxon>Neognathae</taxon>
        <taxon>Neoaves</taxon>
        <taxon>Telluraves</taxon>
        <taxon>Australaves</taxon>
        <taxon>Passeriformes</taxon>
        <taxon>Tyrannidae</taxon>
        <taxon>Sapayoa</taxon>
    </lineage>
</organism>
<name>A0A7K7T9S9_9TYRA</name>
<evidence type="ECO:0000256" key="5">
    <source>
        <dbReference type="ARBA" id="ARBA00022801"/>
    </source>
</evidence>
<dbReference type="SMART" id="SM00020">
    <property type="entry name" value="Tryp_SPc"/>
    <property type="match status" value="1"/>
</dbReference>
<evidence type="ECO:0000313" key="11">
    <source>
        <dbReference type="Proteomes" id="UP000589485"/>
    </source>
</evidence>
<evidence type="ECO:0000256" key="8">
    <source>
        <dbReference type="RuleBase" id="RU363034"/>
    </source>
</evidence>
<reference evidence="10 11" key="1">
    <citation type="submission" date="2019-09" db="EMBL/GenBank/DDBJ databases">
        <title>Bird 10,000 Genomes (B10K) Project - Family phase.</title>
        <authorList>
            <person name="Zhang G."/>
        </authorList>
    </citation>
    <scope>NUCLEOTIDE SEQUENCE [LARGE SCALE GENOMIC DNA]</scope>
    <source>
        <strain evidence="10">B10K-DU-030-41</strain>
        <tissue evidence="10">Muscle</tissue>
    </source>
</reference>
<dbReference type="FunFam" id="2.40.10.10:FF:000003">
    <property type="entry name" value="Transmembrane serine protease 3"/>
    <property type="match status" value="1"/>
</dbReference>
<dbReference type="GO" id="GO:0007340">
    <property type="term" value="P:acrosome reaction"/>
    <property type="evidence" value="ECO:0007669"/>
    <property type="project" value="TreeGrafter"/>
</dbReference>
<keyword evidence="7" id="KW-1015">Disulfide bond</keyword>
<keyword evidence="4 8" id="KW-0645">Protease</keyword>
<dbReference type="Proteomes" id="UP000589485">
    <property type="component" value="Unassembled WGS sequence"/>
</dbReference>
<keyword evidence="6 8" id="KW-0720">Serine protease</keyword>
<feature type="domain" description="Peptidase S1" evidence="9">
    <location>
        <begin position="2"/>
        <end position="246"/>
    </location>
</feature>
<dbReference type="Gene3D" id="2.40.10.10">
    <property type="entry name" value="Trypsin-like serine proteases"/>
    <property type="match status" value="2"/>
</dbReference>
<evidence type="ECO:0000256" key="4">
    <source>
        <dbReference type="ARBA" id="ARBA00022670"/>
    </source>
</evidence>
<dbReference type="CDD" id="cd00190">
    <property type="entry name" value="Tryp_SPc"/>
    <property type="match status" value="1"/>
</dbReference>
<dbReference type="GO" id="GO:0004252">
    <property type="term" value="F:serine-type endopeptidase activity"/>
    <property type="evidence" value="ECO:0007669"/>
    <property type="project" value="InterPro"/>
</dbReference>
<comment type="catalytic activity">
    <reaction evidence="1">
        <text>Preferential cleavage: Arg-|-Xaa, Lys-|-Xaa.</text>
        <dbReference type="EC" id="3.4.21.10"/>
    </reaction>
</comment>
<dbReference type="InterPro" id="IPR009003">
    <property type="entry name" value="Peptidase_S1_PA"/>
</dbReference>
<evidence type="ECO:0000256" key="3">
    <source>
        <dbReference type="ARBA" id="ARBA00017161"/>
    </source>
</evidence>
<dbReference type="SUPFAM" id="SSF50494">
    <property type="entry name" value="Trypsin-like serine proteases"/>
    <property type="match status" value="1"/>
</dbReference>
<dbReference type="InterPro" id="IPR018114">
    <property type="entry name" value="TRYPSIN_HIS"/>
</dbReference>
<dbReference type="Pfam" id="PF00089">
    <property type="entry name" value="Trypsin"/>
    <property type="match status" value="1"/>
</dbReference>
<dbReference type="GO" id="GO:0006508">
    <property type="term" value="P:proteolysis"/>
    <property type="evidence" value="ECO:0007669"/>
    <property type="project" value="UniProtKB-KW"/>
</dbReference>
<evidence type="ECO:0000256" key="6">
    <source>
        <dbReference type="ARBA" id="ARBA00022825"/>
    </source>
</evidence>
<feature type="non-terminal residue" evidence="10">
    <location>
        <position position="246"/>
    </location>
</feature>
<sequence length="246" mass="27292">RIVGGQIVRPGTGAWAGLVSVQPFRSTEMKSHSCGGTLIRPQWVLTAAHCFANVTNPLKEWAVVAGTTKWREVTPETQIRRIKRVVMHERYDNGLLYDIALLELDKPMTCSPAVQLACLPDSTVRVSELKNCYVAGWGLTSETEGEFPKTLLREAKALLIDTQLCNSSQWNVGLIKPYHVCAGYPEGGISTCKGDSGGPLVCKDKHADFFWQVGLTSWSEGCARPKRPTVFSSTQYFYGWILNKLR</sequence>
<dbReference type="InterPro" id="IPR033116">
    <property type="entry name" value="TRYPSIN_SER"/>
</dbReference>
<gene>
    <name evidence="10" type="primary">Acr_1</name>
    <name evidence="10" type="ORF">SAPAEN_R02210</name>
</gene>
<evidence type="ECO:0000313" key="10">
    <source>
        <dbReference type="EMBL" id="NXA13633.1"/>
    </source>
</evidence>
<evidence type="ECO:0000256" key="7">
    <source>
        <dbReference type="ARBA" id="ARBA00023157"/>
    </source>
</evidence>
<proteinExistence type="predicted"/>
<dbReference type="PRINTS" id="PR00722">
    <property type="entry name" value="CHYMOTRYPSIN"/>
</dbReference>
<dbReference type="AlphaFoldDB" id="A0A7K7T9S9"/>
<keyword evidence="5 8" id="KW-0378">Hydrolase</keyword>
<dbReference type="OrthoDB" id="6339452at2759"/>
<dbReference type="PROSITE" id="PS00135">
    <property type="entry name" value="TRYPSIN_SER"/>
    <property type="match status" value="1"/>
</dbReference>
<comment type="caution">
    <text evidence="10">The sequence shown here is derived from an EMBL/GenBank/DDBJ whole genome shotgun (WGS) entry which is preliminary data.</text>
</comment>
<dbReference type="InterPro" id="IPR043504">
    <property type="entry name" value="Peptidase_S1_PA_chymotrypsin"/>
</dbReference>
<dbReference type="PANTHER" id="PTHR24252">
    <property type="entry name" value="ACROSIN-RELATED"/>
    <property type="match status" value="1"/>
</dbReference>
<dbReference type="EMBL" id="VZSY01001113">
    <property type="protein sequence ID" value="NXA13633.1"/>
    <property type="molecule type" value="Genomic_DNA"/>
</dbReference>
<dbReference type="PANTHER" id="PTHR24252:SF8">
    <property type="entry name" value="ACROSIN"/>
    <property type="match status" value="1"/>
</dbReference>
<dbReference type="InterPro" id="IPR001254">
    <property type="entry name" value="Trypsin_dom"/>
</dbReference>
<dbReference type="EC" id="3.4.21.10" evidence="2"/>
<dbReference type="PROSITE" id="PS00134">
    <property type="entry name" value="TRYPSIN_HIS"/>
    <property type="match status" value="1"/>
</dbReference>
<protein>
    <recommendedName>
        <fullName evidence="3">Acrosin</fullName>
        <ecNumber evidence="2">3.4.21.10</ecNumber>
    </recommendedName>
</protein>